<dbReference type="PANTHER" id="PTHR30004:SF6">
    <property type="entry name" value="D-THREONATE 4-PHOSPHATE DEHYDROGENASE"/>
    <property type="match status" value="1"/>
</dbReference>
<keyword evidence="5" id="KW-1185">Reference proteome</keyword>
<dbReference type="Pfam" id="PF04166">
    <property type="entry name" value="PdxA"/>
    <property type="match status" value="1"/>
</dbReference>
<protein>
    <submittedName>
        <fullName evidence="4">4-hydroxythreonine-4-phosphate dehydrogenase</fullName>
    </submittedName>
</protein>
<dbReference type="InterPro" id="IPR005255">
    <property type="entry name" value="PdxA_fam"/>
</dbReference>
<evidence type="ECO:0000256" key="3">
    <source>
        <dbReference type="ARBA" id="ARBA00023027"/>
    </source>
</evidence>
<proteinExistence type="predicted"/>
<evidence type="ECO:0000313" key="4">
    <source>
        <dbReference type="EMBL" id="SMD38275.1"/>
    </source>
</evidence>
<dbReference type="EMBL" id="FWYF01000004">
    <property type="protein sequence ID" value="SMD38275.1"/>
    <property type="molecule type" value="Genomic_DNA"/>
</dbReference>
<dbReference type="GO" id="GO:0016491">
    <property type="term" value="F:oxidoreductase activity"/>
    <property type="evidence" value="ECO:0007669"/>
    <property type="project" value="UniProtKB-KW"/>
</dbReference>
<evidence type="ECO:0000313" key="5">
    <source>
        <dbReference type="Proteomes" id="UP000192472"/>
    </source>
</evidence>
<dbReference type="Proteomes" id="UP000192472">
    <property type="component" value="Unassembled WGS sequence"/>
</dbReference>
<organism evidence="4 5">
    <name type="scientific">Reichenbachiella faecimaris</name>
    <dbReference type="NCBI Taxonomy" id="692418"/>
    <lineage>
        <taxon>Bacteria</taxon>
        <taxon>Pseudomonadati</taxon>
        <taxon>Bacteroidota</taxon>
        <taxon>Cytophagia</taxon>
        <taxon>Cytophagales</taxon>
        <taxon>Reichenbachiellaceae</taxon>
        <taxon>Reichenbachiella</taxon>
    </lineage>
</organism>
<dbReference type="NCBIfam" id="TIGR00557">
    <property type="entry name" value="pdxA"/>
    <property type="match status" value="1"/>
</dbReference>
<dbReference type="Gene3D" id="3.40.718.10">
    <property type="entry name" value="Isopropylmalate Dehydrogenase"/>
    <property type="match status" value="1"/>
</dbReference>
<dbReference type="SUPFAM" id="SSF53659">
    <property type="entry name" value="Isocitrate/Isopropylmalate dehydrogenase-like"/>
    <property type="match status" value="1"/>
</dbReference>
<dbReference type="STRING" id="692418.SAMN04488029_3721"/>
<dbReference type="OrthoDB" id="9801783at2"/>
<dbReference type="GO" id="GO:0051287">
    <property type="term" value="F:NAD binding"/>
    <property type="evidence" value="ECO:0007669"/>
    <property type="project" value="InterPro"/>
</dbReference>
<dbReference type="GO" id="GO:0046872">
    <property type="term" value="F:metal ion binding"/>
    <property type="evidence" value="ECO:0007669"/>
    <property type="project" value="UniProtKB-KW"/>
</dbReference>
<sequence>MDKESKSHKQKPLIGITMGDINGIGPEVIIKALENSKITQHLTPIIYGSAKVLSFYRKQLDRNNFNFSPISDLSKPYHRKVNVLNCWEEMVDITPGQDNAIGGKYAFKSLETATNDLIEGKIAALVTAPINKLNIQNDNFKFAGHTEYLAEKAGSKESLMFMVSDAMRVGVLTGHIPLKDVAAAVTKENIAKKLKMMTKSLKQDFGIAKPKIAVLGLNPHAGEDGLLGKEEIEIIRPAIEEFKSKGQLVMGPYPADGFFGSGEHHKFDAVLAMYHDQGLIPFKSLTFSTGVNFTAGLPFIRTSPDHGTAYAIAGKDQADEGSMRTAIFAALDIANSRLENAES</sequence>
<keyword evidence="2" id="KW-0560">Oxidoreductase</keyword>
<dbReference type="RefSeq" id="WP_084374339.1">
    <property type="nucleotide sequence ID" value="NZ_FWYF01000004.1"/>
</dbReference>
<dbReference type="AlphaFoldDB" id="A0A1W2GNP0"/>
<accession>A0A1W2GNP0</accession>
<name>A0A1W2GNP0_REIFA</name>
<keyword evidence="3" id="KW-0520">NAD</keyword>
<evidence type="ECO:0000256" key="2">
    <source>
        <dbReference type="ARBA" id="ARBA00023002"/>
    </source>
</evidence>
<dbReference type="PANTHER" id="PTHR30004">
    <property type="entry name" value="4-HYDROXYTHREONINE-4-PHOSPHATE DEHYDROGENASE"/>
    <property type="match status" value="1"/>
</dbReference>
<evidence type="ECO:0000256" key="1">
    <source>
        <dbReference type="ARBA" id="ARBA00022723"/>
    </source>
</evidence>
<gene>
    <name evidence="4" type="ORF">SAMN04488029_3721</name>
</gene>
<reference evidence="4 5" key="1">
    <citation type="submission" date="2017-04" db="EMBL/GenBank/DDBJ databases">
        <authorList>
            <person name="Afonso C.L."/>
            <person name="Miller P.J."/>
            <person name="Scott M.A."/>
            <person name="Spackman E."/>
            <person name="Goraichik I."/>
            <person name="Dimitrov K.M."/>
            <person name="Suarez D.L."/>
            <person name="Swayne D.E."/>
        </authorList>
    </citation>
    <scope>NUCLEOTIDE SEQUENCE [LARGE SCALE GENOMIC DNA]</scope>
    <source>
        <strain evidence="4 5">DSM 26133</strain>
    </source>
</reference>
<keyword evidence="1" id="KW-0479">Metal-binding</keyword>